<dbReference type="Pfam" id="PF16268">
    <property type="entry name" value="DUF4921"/>
    <property type="match status" value="1"/>
</dbReference>
<dbReference type="Proteomes" id="UP000000214">
    <property type="component" value="Chromosome"/>
</dbReference>
<dbReference type="KEGG" id="pbo:PACID_31010"/>
<dbReference type="HOGENOM" id="CLU_640498_0_0_11"/>
<dbReference type="AlphaFoldDB" id="K7RWS7"/>
<gene>
    <name evidence="2" type="ordered locus">PACID_31010</name>
</gene>
<dbReference type="InterPro" id="IPR053177">
    <property type="entry name" value="ADP-glucose_phosphorylase"/>
</dbReference>
<evidence type="ECO:0000313" key="3">
    <source>
        <dbReference type="Proteomes" id="UP000000214"/>
    </source>
</evidence>
<dbReference type="SUPFAM" id="SSF54197">
    <property type="entry name" value="HIT-like"/>
    <property type="match status" value="1"/>
</dbReference>
<dbReference type="PANTHER" id="PTHR42763">
    <property type="entry name" value="ADP-GLUCOSE PHOSPHORYLASE"/>
    <property type="match status" value="1"/>
</dbReference>
<keyword evidence="2" id="KW-0808">Transferase</keyword>
<evidence type="ECO:0000313" key="2">
    <source>
        <dbReference type="EMBL" id="AFV90861.1"/>
    </source>
</evidence>
<accession>K7RWS7</accession>
<proteinExistence type="predicted"/>
<sequence length="468" mass="51367">MGSGSGAVDGVTCWEIVTARDEHSYYRELKDGTIKQVNPFTGVQVWTVPGRGSRPLNRPIPNPRPITDADRVAACAFCQNRTLETPPEKSRLISTLSDGAYGAGDSSEIMRGYRVLRHLPAGEVGSTTAEFRRIPNLFEILSWEYWHENHGLELPSEARQWQEEYLSYPAGLAHVQRVLDAKFAAQGLDLRAARLSPDQLRSESAAFFAGGHDVVVARRHYTDDATTTAGLAGSGTLSPLEHRAFTAATVSTIADLYASNPEARYVVAFQNWLKPAGASFDHLHKQLVAIDEIGHSNDEVLSRVAADPAMFNQWGPDFAIDHNLVLAANDHAVAFVGFGHRYPTVEVWSTSARDQPWKMTTEEVDAVSDLLHAMHLAVGADVPSNEEWHYRPVGVEMPMPWRILLKLRVSTLAGFEGSTKVYVNTISPASLAARLLPRLLDARKAGKLAEMRIGAECDLPRGVLASVN</sequence>
<reference evidence="2 3" key="1">
    <citation type="journal article" date="2012" name="BMC Genomics">
        <title>The genome sequence of Propionibacterium acidipropionici provides insights into its biotechnological and industrial potential.</title>
        <authorList>
            <person name="Parizzi L.P."/>
            <person name="Grassi M.C."/>
            <person name="Llerena L.A."/>
            <person name="Carazzolle M.F."/>
            <person name="Queiroz V.L."/>
            <person name="Lunardi I."/>
            <person name="Zeidler A.F."/>
            <person name="Teixeira P.J."/>
            <person name="Mieczkowski P."/>
            <person name="Rincones J."/>
            <person name="Pereira G.A."/>
        </authorList>
    </citation>
    <scope>NUCLEOTIDE SEQUENCE [LARGE SCALE GENOMIC DNA]</scope>
    <source>
        <strain evidence="3">ATCC 4875 / DSM 20272 / JCM 6432 / NBRC 12425 / NCIMB 8070</strain>
    </source>
</reference>
<protein>
    <submittedName>
        <fullName evidence="2">UTP--hexose-1-phosphate uridylyltransferase</fullName>
    </submittedName>
</protein>
<name>K7RWS7_ACIA4</name>
<dbReference type="Gene3D" id="3.30.428.10">
    <property type="entry name" value="HIT-like"/>
    <property type="match status" value="2"/>
</dbReference>
<dbReference type="PANTHER" id="PTHR42763:SF2">
    <property type="entry name" value="ADP-GLUCOSE PHOSPHORYLASE"/>
    <property type="match status" value="1"/>
</dbReference>
<keyword evidence="2" id="KW-0548">Nucleotidyltransferase</keyword>
<dbReference type="InterPro" id="IPR032576">
    <property type="entry name" value="DUF4921"/>
</dbReference>
<dbReference type="PATRIC" id="fig|1171373.8.peg.3046"/>
<organism evidence="2 3">
    <name type="scientific">Acidipropionibacterium acidipropionici (strain ATCC 4875 / DSM 20272 / JCM 6432 / NBRC 12425 / NCIMB 8070 / 4)</name>
    <name type="common">Propionibacterium acidipropionici</name>
    <dbReference type="NCBI Taxonomy" id="1171373"/>
    <lineage>
        <taxon>Bacteria</taxon>
        <taxon>Bacillati</taxon>
        <taxon>Actinomycetota</taxon>
        <taxon>Actinomycetes</taxon>
        <taxon>Propionibacteriales</taxon>
        <taxon>Propionibacteriaceae</taxon>
        <taxon>Acidipropionibacterium</taxon>
    </lineage>
</organism>
<dbReference type="STRING" id="1171373.PACID_31010"/>
<evidence type="ECO:0000259" key="1">
    <source>
        <dbReference type="Pfam" id="PF16268"/>
    </source>
</evidence>
<dbReference type="GO" id="GO:0016779">
    <property type="term" value="F:nucleotidyltransferase activity"/>
    <property type="evidence" value="ECO:0007669"/>
    <property type="project" value="UniProtKB-KW"/>
</dbReference>
<dbReference type="eggNOG" id="COG1085">
    <property type="taxonomic scope" value="Bacteria"/>
</dbReference>
<dbReference type="InterPro" id="IPR036265">
    <property type="entry name" value="HIT-like_sf"/>
</dbReference>
<feature type="domain" description="DUF4921" evidence="1">
    <location>
        <begin position="29"/>
        <end position="464"/>
    </location>
</feature>
<dbReference type="EMBL" id="CP003493">
    <property type="protein sequence ID" value="AFV90861.1"/>
    <property type="molecule type" value="Genomic_DNA"/>
</dbReference>